<organism evidence="5 6">
    <name type="scientific">Megaselia scalaris</name>
    <name type="common">Humpbacked fly</name>
    <name type="synonym">Phora scalaris</name>
    <dbReference type="NCBI Taxonomy" id="36166"/>
    <lineage>
        <taxon>Eukaryota</taxon>
        <taxon>Metazoa</taxon>
        <taxon>Ecdysozoa</taxon>
        <taxon>Arthropoda</taxon>
        <taxon>Hexapoda</taxon>
        <taxon>Insecta</taxon>
        <taxon>Pterygota</taxon>
        <taxon>Neoptera</taxon>
        <taxon>Endopterygota</taxon>
        <taxon>Diptera</taxon>
        <taxon>Brachycera</taxon>
        <taxon>Muscomorpha</taxon>
        <taxon>Platypezoidea</taxon>
        <taxon>Phoridae</taxon>
        <taxon>Megaseliini</taxon>
        <taxon>Megaselia</taxon>
    </lineage>
</organism>
<name>T1H017_MEGSC</name>
<feature type="binding site" evidence="4">
    <location>
        <position position="139"/>
    </location>
    <ligand>
        <name>substrate</name>
    </ligand>
</feature>
<protein>
    <recommendedName>
        <fullName evidence="1">gamma-glutamylcyclotransferase</fullName>
        <ecNumber evidence="1">4.3.2.9</ecNumber>
    </recommendedName>
</protein>
<evidence type="ECO:0000313" key="5">
    <source>
        <dbReference type="EnsemblMetazoa" id="MESCA009481-PA"/>
    </source>
</evidence>
<evidence type="ECO:0000256" key="1">
    <source>
        <dbReference type="ARBA" id="ARBA00012346"/>
    </source>
</evidence>
<dbReference type="SUPFAM" id="SSF110857">
    <property type="entry name" value="Gamma-glutamyl cyclotransferase-like"/>
    <property type="match status" value="1"/>
</dbReference>
<keyword evidence="6" id="KW-1185">Reference proteome</keyword>
<dbReference type="GO" id="GO:0003839">
    <property type="term" value="F:gamma-glutamylcyclotransferase activity"/>
    <property type="evidence" value="ECO:0007669"/>
    <property type="project" value="UniProtKB-EC"/>
</dbReference>
<dbReference type="OMA" id="NFHACLP"/>
<dbReference type="Pfam" id="PF13772">
    <property type="entry name" value="AIG2_2"/>
    <property type="match status" value="1"/>
</dbReference>
<dbReference type="PANTHER" id="PTHR12935">
    <property type="entry name" value="GAMMA-GLUTAMYLCYCLOTRANSFERASE"/>
    <property type="match status" value="1"/>
</dbReference>
<dbReference type="PANTHER" id="PTHR12935:SF0">
    <property type="entry name" value="GAMMA-GLUTAMYLCYCLOTRANSFERASE"/>
    <property type="match status" value="1"/>
</dbReference>
<proteinExistence type="predicted"/>
<dbReference type="EMBL" id="CAQQ02381107">
    <property type="status" value="NOT_ANNOTATED_CDS"/>
    <property type="molecule type" value="Genomic_DNA"/>
</dbReference>
<dbReference type="InterPro" id="IPR013024">
    <property type="entry name" value="GGCT-like"/>
</dbReference>
<evidence type="ECO:0000256" key="3">
    <source>
        <dbReference type="PIRSR" id="PIRSR617939-1"/>
    </source>
</evidence>
<feature type="active site" description="Proton acceptor" evidence="3">
    <location>
        <position position="88"/>
    </location>
</feature>
<dbReference type="InterPro" id="IPR017939">
    <property type="entry name" value="G-Glutamylcylcotransferase"/>
</dbReference>
<evidence type="ECO:0000256" key="2">
    <source>
        <dbReference type="ARBA" id="ARBA00023239"/>
    </source>
</evidence>
<accession>T1H017</accession>
<evidence type="ECO:0000313" key="6">
    <source>
        <dbReference type="Proteomes" id="UP000015102"/>
    </source>
</evidence>
<dbReference type="EC" id="4.3.2.9" evidence="1"/>
<dbReference type="Gene3D" id="3.10.490.10">
    <property type="entry name" value="Gamma-glutamyl cyclotransferase-like"/>
    <property type="match status" value="1"/>
</dbReference>
<dbReference type="Proteomes" id="UP000015102">
    <property type="component" value="Unassembled WGS sequence"/>
</dbReference>
<reference evidence="6" key="1">
    <citation type="submission" date="2013-02" db="EMBL/GenBank/DDBJ databases">
        <authorList>
            <person name="Hughes D."/>
        </authorList>
    </citation>
    <scope>NUCLEOTIDE SEQUENCE</scope>
    <source>
        <strain>Durham</strain>
        <strain evidence="6">NC isolate 2 -- Noor lab</strain>
    </source>
</reference>
<sequence length="184" mass="20538">MVLPEVIGTKFLYFGYGSNLLKKRLLMNNKSAVRKGFGKLENFTLGFNGFSKRWMGAPATIAPKEGAVVFGAVYEMDVSNIEHLDEQESVKEGVYIPISVPVHSASGEILMCRTYQLANIPEEWDGPSAKKDNKPSTTYLKTIVKGAVETKLPMEYVNFLKSFEHNGNMVDSFEKDLGLQNFTL</sequence>
<dbReference type="CDD" id="cd06661">
    <property type="entry name" value="GGCT_like"/>
    <property type="match status" value="1"/>
</dbReference>
<dbReference type="HOGENOM" id="CLU_048475_2_2_1"/>
<evidence type="ECO:0000256" key="4">
    <source>
        <dbReference type="PIRSR" id="PIRSR617939-2"/>
    </source>
</evidence>
<keyword evidence="2" id="KW-0456">Lyase</keyword>
<dbReference type="EnsemblMetazoa" id="MESCA009481-RA">
    <property type="protein sequence ID" value="MESCA009481-PA"/>
    <property type="gene ID" value="MESCA009481"/>
</dbReference>
<dbReference type="InterPro" id="IPR036568">
    <property type="entry name" value="GGCT-like_sf"/>
</dbReference>
<dbReference type="STRING" id="36166.T1H017"/>
<reference evidence="5" key="2">
    <citation type="submission" date="2015-06" db="UniProtKB">
        <authorList>
            <consortium name="EnsemblMetazoa"/>
        </authorList>
    </citation>
    <scope>IDENTIFICATION</scope>
</reference>
<dbReference type="AlphaFoldDB" id="T1H017"/>
<feature type="binding site" evidence="4">
    <location>
        <begin position="13"/>
        <end position="18"/>
    </location>
    <ligand>
        <name>substrate</name>
    </ligand>
</feature>